<reference evidence="1 2" key="1">
    <citation type="submission" date="2017-10" db="EMBL/GenBank/DDBJ databases">
        <title>Sedimentibacterium mangrovi gen. nov., sp. nov., a novel member of family Phyllobacteriacea isolated from mangrove sediment.</title>
        <authorList>
            <person name="Liao H."/>
            <person name="Tian Y."/>
        </authorList>
    </citation>
    <scope>NUCLEOTIDE SEQUENCE [LARGE SCALE GENOMIC DNA]</scope>
    <source>
        <strain evidence="1 2">X9-2-2</strain>
    </source>
</reference>
<dbReference type="EMBL" id="PDVP01000005">
    <property type="protein sequence ID" value="PHP66976.1"/>
    <property type="molecule type" value="Genomic_DNA"/>
</dbReference>
<keyword evidence="2" id="KW-1185">Reference proteome</keyword>
<proteinExistence type="predicted"/>
<accession>A0A2G1QN81</accession>
<dbReference type="RefSeq" id="WP_099306296.1">
    <property type="nucleotide sequence ID" value="NZ_PDVP01000005.1"/>
</dbReference>
<dbReference type="InterPro" id="IPR022254">
    <property type="entry name" value="DUF3775"/>
</dbReference>
<name>A0A2G1QN81_9HYPH</name>
<gene>
    <name evidence="1" type="ORF">CSC94_10480</name>
</gene>
<evidence type="ECO:0000313" key="1">
    <source>
        <dbReference type="EMBL" id="PHP66976.1"/>
    </source>
</evidence>
<dbReference type="AlphaFoldDB" id="A0A2G1QN81"/>
<dbReference type="Pfam" id="PF12616">
    <property type="entry name" value="DUF3775"/>
    <property type="match status" value="1"/>
</dbReference>
<dbReference type="Proteomes" id="UP000221168">
    <property type="component" value="Unassembled WGS sequence"/>
</dbReference>
<sequence length="131" mass="14572">MAVLPIDSEELSAILLRLRAIMAREENDVPDPGGNPGDDEVSAALQDLPDDLSREEVVEEIEALNDDQQDALVALCWLGRGDYEAQEWESALAMANERHEGSTAEYLLSHPLVPEQIEEGWEMLRESGELE</sequence>
<evidence type="ECO:0008006" key="3">
    <source>
        <dbReference type="Google" id="ProtNLM"/>
    </source>
</evidence>
<organism evidence="1 2">
    <name type="scientific">Zhengella mangrovi</name>
    <dbReference type="NCBI Taxonomy" id="1982044"/>
    <lineage>
        <taxon>Bacteria</taxon>
        <taxon>Pseudomonadati</taxon>
        <taxon>Pseudomonadota</taxon>
        <taxon>Alphaproteobacteria</taxon>
        <taxon>Hyphomicrobiales</taxon>
        <taxon>Notoacmeibacteraceae</taxon>
        <taxon>Zhengella</taxon>
    </lineage>
</organism>
<comment type="caution">
    <text evidence="1">The sequence shown here is derived from an EMBL/GenBank/DDBJ whole genome shotgun (WGS) entry which is preliminary data.</text>
</comment>
<protein>
    <recommendedName>
        <fullName evidence="3">DUF3775 domain-containing protein</fullName>
    </recommendedName>
</protein>
<dbReference type="OrthoDB" id="5641374at2"/>
<evidence type="ECO:0000313" key="2">
    <source>
        <dbReference type="Proteomes" id="UP000221168"/>
    </source>
</evidence>